<feature type="transmembrane region" description="Helical" evidence="10">
    <location>
        <begin position="487"/>
        <end position="511"/>
    </location>
</feature>
<evidence type="ECO:0000256" key="3">
    <source>
        <dbReference type="ARBA" id="ARBA00022692"/>
    </source>
</evidence>
<evidence type="ECO:0000256" key="7">
    <source>
        <dbReference type="ARBA" id="ARBA00023136"/>
    </source>
</evidence>
<evidence type="ECO:0000256" key="6">
    <source>
        <dbReference type="ARBA" id="ARBA00022989"/>
    </source>
</evidence>
<dbReference type="PANTHER" id="PTHR31826">
    <property type="entry name" value="NICALIN"/>
    <property type="match status" value="1"/>
</dbReference>
<comment type="subcellular location">
    <subcellularLocation>
        <location evidence="1">Endoplasmic reticulum membrane</location>
        <topology evidence="1">Single-pass membrane protein</topology>
    </subcellularLocation>
</comment>
<evidence type="ECO:0000256" key="5">
    <source>
        <dbReference type="ARBA" id="ARBA00022824"/>
    </source>
</evidence>
<evidence type="ECO:0000256" key="2">
    <source>
        <dbReference type="ARBA" id="ARBA00007717"/>
    </source>
</evidence>
<dbReference type="InterPro" id="IPR007484">
    <property type="entry name" value="Peptidase_M28"/>
</dbReference>
<dbReference type="SUPFAM" id="SSF53187">
    <property type="entry name" value="Zn-dependent exopeptidases"/>
    <property type="match status" value="1"/>
</dbReference>
<keyword evidence="7 10" id="KW-0472">Membrane</keyword>
<sequence>MRSIAPLLVVCFFTAAFAASNVVVHRMAQYDLPTIGAFGSRSSALSLSLSPFTFLDADRDVTVDFFTNLTKPGLRVKGYLFLVPSTISSASRALWKQFEPILLQKNTSFPIYFALETPELRQVYDAVHTGDHTFEKHVFSVRGSPQAVGSPKTVNIQGWLRGSGSVDLPTIVLAAHYDSFGLVPGMSVGADRPTSGVTALLEISRVLSRIFGEERSRPAYNVLFLLCGGSTLNYAGIQQWAESQRIAKLESVLLLDGIADGSLHVRTVDSTAPRHLTESLSAIAKKMGVQLSMEKTPMPTFPARKEEDTPAPSRGVAPQPTVFFQNMEEALLAALPEDSRSTSEIVVLSGFPSSPNSSLPAFLSRADFLDTESDVSLISRNTHMILEALIRQIWPNAASLIEASDAVPTFHISEEALASWQAFLSGPSGAGRVSPFVDAHHPALVAITKNMGETLRDVTLQAVATPRSVLFFGPLSRTGSIDLARPYAFHVIVALCVIAYNAAIFCGFKFLPSLSVVRRLFAQKAGKQ</sequence>
<proteinExistence type="inferred from homology"/>
<evidence type="ECO:0000256" key="10">
    <source>
        <dbReference type="SAM" id="Phobius"/>
    </source>
</evidence>
<feature type="signal peptide" evidence="11">
    <location>
        <begin position="1"/>
        <end position="18"/>
    </location>
</feature>
<name>A0ABQ8UQJ0_9EUKA</name>
<evidence type="ECO:0000259" key="12">
    <source>
        <dbReference type="Pfam" id="PF04389"/>
    </source>
</evidence>
<dbReference type="Pfam" id="PF04389">
    <property type="entry name" value="Peptidase_M28"/>
    <property type="match status" value="1"/>
</dbReference>
<comment type="caution">
    <text evidence="13">The sequence shown here is derived from an EMBL/GenBank/DDBJ whole genome shotgun (WGS) entry which is preliminary data.</text>
</comment>
<evidence type="ECO:0000256" key="1">
    <source>
        <dbReference type="ARBA" id="ARBA00004389"/>
    </source>
</evidence>
<comment type="similarity">
    <text evidence="2">Belongs to the nicastrin family.</text>
</comment>
<keyword evidence="5" id="KW-0256">Endoplasmic reticulum</keyword>
<evidence type="ECO:0000256" key="4">
    <source>
        <dbReference type="ARBA" id="ARBA00022729"/>
    </source>
</evidence>
<reference evidence="13" key="1">
    <citation type="journal article" date="2022" name="bioRxiv">
        <title>Genomics of Preaxostyla Flagellates Illuminates Evolutionary Transitions and the Path Towards Mitochondrial Loss.</title>
        <authorList>
            <person name="Novak L.V.F."/>
            <person name="Treitli S.C."/>
            <person name="Pyrih J."/>
            <person name="Halakuc P."/>
            <person name="Pipaliya S.V."/>
            <person name="Vacek V."/>
            <person name="Brzon O."/>
            <person name="Soukal P."/>
            <person name="Eme L."/>
            <person name="Dacks J.B."/>
            <person name="Karnkowska A."/>
            <person name="Elias M."/>
            <person name="Hampl V."/>
        </authorList>
    </citation>
    <scope>NUCLEOTIDE SEQUENCE</scope>
    <source>
        <strain evidence="13">RCP-MX</strain>
    </source>
</reference>
<keyword evidence="6 10" id="KW-1133">Transmembrane helix</keyword>
<protein>
    <recommendedName>
        <fullName evidence="9">BOS complex subunit NCLN</fullName>
    </recommendedName>
</protein>
<accession>A0ABQ8UQJ0</accession>
<keyword evidence="4 11" id="KW-0732">Signal</keyword>
<evidence type="ECO:0000313" key="13">
    <source>
        <dbReference type="EMBL" id="KAJ4461428.1"/>
    </source>
</evidence>
<dbReference type="EMBL" id="JAPMOS010000007">
    <property type="protein sequence ID" value="KAJ4461428.1"/>
    <property type="molecule type" value="Genomic_DNA"/>
</dbReference>
<gene>
    <name evidence="13" type="ORF">PAPYR_1996</name>
</gene>
<keyword evidence="8" id="KW-0325">Glycoprotein</keyword>
<feature type="domain" description="Peptidase M28" evidence="12">
    <location>
        <begin position="158"/>
        <end position="294"/>
    </location>
</feature>
<keyword evidence="14" id="KW-1185">Reference proteome</keyword>
<dbReference type="Gene3D" id="3.40.630.10">
    <property type="entry name" value="Zn peptidases"/>
    <property type="match status" value="1"/>
</dbReference>
<dbReference type="Proteomes" id="UP001141327">
    <property type="component" value="Unassembled WGS sequence"/>
</dbReference>
<organism evidence="13 14">
    <name type="scientific">Paratrimastix pyriformis</name>
    <dbReference type="NCBI Taxonomy" id="342808"/>
    <lineage>
        <taxon>Eukaryota</taxon>
        <taxon>Metamonada</taxon>
        <taxon>Preaxostyla</taxon>
        <taxon>Paratrimastigidae</taxon>
        <taxon>Paratrimastix</taxon>
    </lineage>
</organism>
<keyword evidence="3 10" id="KW-0812">Transmembrane</keyword>
<evidence type="ECO:0000256" key="11">
    <source>
        <dbReference type="SAM" id="SignalP"/>
    </source>
</evidence>
<feature type="chain" id="PRO_5045081408" description="BOS complex subunit NCLN" evidence="11">
    <location>
        <begin position="19"/>
        <end position="528"/>
    </location>
</feature>
<dbReference type="InterPro" id="IPR016574">
    <property type="entry name" value="Nicalin"/>
</dbReference>
<evidence type="ECO:0000256" key="9">
    <source>
        <dbReference type="ARBA" id="ARBA00034873"/>
    </source>
</evidence>
<evidence type="ECO:0000256" key="8">
    <source>
        <dbReference type="ARBA" id="ARBA00023180"/>
    </source>
</evidence>
<evidence type="ECO:0000313" key="14">
    <source>
        <dbReference type="Proteomes" id="UP001141327"/>
    </source>
</evidence>